<protein>
    <recommendedName>
        <fullName evidence="3">Nucleopolyhedrovirus P10 family protein</fullName>
    </recommendedName>
</protein>
<gene>
    <name evidence="1" type="ORF">GCM10010357_66020</name>
</gene>
<dbReference type="Proteomes" id="UP001500879">
    <property type="component" value="Unassembled WGS sequence"/>
</dbReference>
<evidence type="ECO:0008006" key="3">
    <source>
        <dbReference type="Google" id="ProtNLM"/>
    </source>
</evidence>
<evidence type="ECO:0000313" key="2">
    <source>
        <dbReference type="Proteomes" id="UP001500879"/>
    </source>
</evidence>
<sequence>MDGARAVRRQLALGRLLPLGGAEGGTWIAEAAAGAVLRAVPMPTGVRLGMVRLDRSPAAPVTPGPVPVPPGALPAGPLRISVELAADPGEPLPVVAGRVREALIGAAEGWVGLVVEGVDVRVVESVRAVSPPEVPVLSGSLPVPGVAAASAVGEAVTWIGVEEGARVLDVARAVRGFVGGAVIVAAVGGRG</sequence>
<dbReference type="EMBL" id="BAAABX010000082">
    <property type="protein sequence ID" value="GAA0435329.1"/>
    <property type="molecule type" value="Genomic_DNA"/>
</dbReference>
<dbReference type="RefSeq" id="WP_344032271.1">
    <property type="nucleotide sequence ID" value="NZ_BAAABX010000082.1"/>
</dbReference>
<reference evidence="1 2" key="1">
    <citation type="journal article" date="2019" name="Int. J. Syst. Evol. Microbiol.">
        <title>The Global Catalogue of Microorganisms (GCM) 10K type strain sequencing project: providing services to taxonomists for standard genome sequencing and annotation.</title>
        <authorList>
            <consortium name="The Broad Institute Genomics Platform"/>
            <consortium name="The Broad Institute Genome Sequencing Center for Infectious Disease"/>
            <person name="Wu L."/>
            <person name="Ma J."/>
        </authorList>
    </citation>
    <scope>NUCLEOTIDE SEQUENCE [LARGE SCALE GENOMIC DNA]</scope>
    <source>
        <strain evidence="1 2">JCM 4788</strain>
    </source>
</reference>
<name>A0ABN0Z611_9ACTN</name>
<proteinExistence type="predicted"/>
<evidence type="ECO:0000313" key="1">
    <source>
        <dbReference type="EMBL" id="GAA0435329.1"/>
    </source>
</evidence>
<accession>A0ABN0Z611</accession>
<keyword evidence="2" id="KW-1185">Reference proteome</keyword>
<comment type="caution">
    <text evidence="1">The sequence shown here is derived from an EMBL/GenBank/DDBJ whole genome shotgun (WGS) entry which is preliminary data.</text>
</comment>
<organism evidence="1 2">
    <name type="scientific">Streptomyces luteireticuli</name>
    <dbReference type="NCBI Taxonomy" id="173858"/>
    <lineage>
        <taxon>Bacteria</taxon>
        <taxon>Bacillati</taxon>
        <taxon>Actinomycetota</taxon>
        <taxon>Actinomycetes</taxon>
        <taxon>Kitasatosporales</taxon>
        <taxon>Streptomycetaceae</taxon>
        <taxon>Streptomyces</taxon>
    </lineage>
</organism>